<dbReference type="AlphaFoldDB" id="A0A6A5WFU8"/>
<feature type="region of interest" description="Disordered" evidence="2">
    <location>
        <begin position="242"/>
        <end position="289"/>
    </location>
</feature>
<reference evidence="4" key="1">
    <citation type="journal article" date="2020" name="Stud. Mycol.">
        <title>101 Dothideomycetes genomes: a test case for predicting lifestyles and emergence of pathogens.</title>
        <authorList>
            <person name="Haridas S."/>
            <person name="Albert R."/>
            <person name="Binder M."/>
            <person name="Bloem J."/>
            <person name="Labutti K."/>
            <person name="Salamov A."/>
            <person name="Andreopoulos B."/>
            <person name="Baker S."/>
            <person name="Barry K."/>
            <person name="Bills G."/>
            <person name="Bluhm B."/>
            <person name="Cannon C."/>
            <person name="Castanera R."/>
            <person name="Culley D."/>
            <person name="Daum C."/>
            <person name="Ezra D."/>
            <person name="Gonzalez J."/>
            <person name="Henrissat B."/>
            <person name="Kuo A."/>
            <person name="Liang C."/>
            <person name="Lipzen A."/>
            <person name="Lutzoni F."/>
            <person name="Magnuson J."/>
            <person name="Mondo S."/>
            <person name="Nolan M."/>
            <person name="Ohm R."/>
            <person name="Pangilinan J."/>
            <person name="Park H.-J."/>
            <person name="Ramirez L."/>
            <person name="Alfaro M."/>
            <person name="Sun H."/>
            <person name="Tritt A."/>
            <person name="Yoshinaga Y."/>
            <person name="Zwiers L.-H."/>
            <person name="Turgeon B."/>
            <person name="Goodwin S."/>
            <person name="Spatafora J."/>
            <person name="Crous P."/>
            <person name="Grigoriev I."/>
        </authorList>
    </citation>
    <scope>NUCLEOTIDE SEQUENCE</scope>
    <source>
        <strain evidence="4">CBS 123094</strain>
    </source>
</reference>
<feature type="compositionally biased region" description="Polar residues" evidence="2">
    <location>
        <begin position="454"/>
        <end position="468"/>
    </location>
</feature>
<dbReference type="InterPro" id="IPR036864">
    <property type="entry name" value="Zn2-C6_fun-type_DNA-bd_sf"/>
</dbReference>
<feature type="domain" description="Zn(2)-C6 fungal-type" evidence="3">
    <location>
        <begin position="201"/>
        <end position="232"/>
    </location>
</feature>
<dbReference type="SMART" id="SM00066">
    <property type="entry name" value="GAL4"/>
    <property type="match status" value="2"/>
</dbReference>
<keyword evidence="1" id="KW-0539">Nucleus</keyword>
<feature type="region of interest" description="Disordered" evidence="2">
    <location>
        <begin position="16"/>
        <end position="154"/>
    </location>
</feature>
<evidence type="ECO:0000313" key="5">
    <source>
        <dbReference type="Proteomes" id="UP000799779"/>
    </source>
</evidence>
<feature type="compositionally biased region" description="Basic and acidic residues" evidence="2">
    <location>
        <begin position="407"/>
        <end position="419"/>
    </location>
</feature>
<gene>
    <name evidence="4" type="ORF">P154DRAFT_522763</name>
</gene>
<proteinExistence type="predicted"/>
<name>A0A6A5WFU8_9PLEO</name>
<feature type="compositionally biased region" description="Low complexity" evidence="2">
    <location>
        <begin position="264"/>
        <end position="288"/>
    </location>
</feature>
<dbReference type="PROSITE" id="PS50048">
    <property type="entry name" value="ZN2_CY6_FUNGAL_2"/>
    <property type="match status" value="2"/>
</dbReference>
<evidence type="ECO:0000259" key="3">
    <source>
        <dbReference type="PROSITE" id="PS50048"/>
    </source>
</evidence>
<feature type="compositionally biased region" description="Low complexity" evidence="2">
    <location>
        <begin position="322"/>
        <end position="332"/>
    </location>
</feature>
<dbReference type="Gene3D" id="4.10.240.10">
    <property type="entry name" value="Zn(2)-C6 fungal-type DNA-binding domain"/>
    <property type="match status" value="2"/>
</dbReference>
<feature type="region of interest" description="Disordered" evidence="2">
    <location>
        <begin position="308"/>
        <end position="350"/>
    </location>
</feature>
<accession>A0A6A5WFU8</accession>
<dbReference type="SUPFAM" id="SSF57701">
    <property type="entry name" value="Zn2/Cys6 DNA-binding domain"/>
    <property type="match status" value="2"/>
</dbReference>
<dbReference type="PROSITE" id="PS00463">
    <property type="entry name" value="ZN2_CY6_FUNGAL_1"/>
    <property type="match status" value="2"/>
</dbReference>
<keyword evidence="5" id="KW-1185">Reference proteome</keyword>
<organism evidence="4 5">
    <name type="scientific">Amniculicola lignicola CBS 123094</name>
    <dbReference type="NCBI Taxonomy" id="1392246"/>
    <lineage>
        <taxon>Eukaryota</taxon>
        <taxon>Fungi</taxon>
        <taxon>Dikarya</taxon>
        <taxon>Ascomycota</taxon>
        <taxon>Pezizomycotina</taxon>
        <taxon>Dothideomycetes</taxon>
        <taxon>Pleosporomycetidae</taxon>
        <taxon>Pleosporales</taxon>
        <taxon>Amniculicolaceae</taxon>
        <taxon>Amniculicola</taxon>
    </lineage>
</organism>
<feature type="compositionally biased region" description="Basic residues" evidence="2">
    <location>
        <begin position="428"/>
        <end position="444"/>
    </location>
</feature>
<dbReference type="InterPro" id="IPR001138">
    <property type="entry name" value="Zn2Cys6_DnaBD"/>
</dbReference>
<feature type="region of interest" description="Disordered" evidence="2">
    <location>
        <begin position="407"/>
        <end position="488"/>
    </location>
</feature>
<evidence type="ECO:0000256" key="2">
    <source>
        <dbReference type="SAM" id="MobiDB-lite"/>
    </source>
</evidence>
<feature type="compositionally biased region" description="Low complexity" evidence="2">
    <location>
        <begin position="132"/>
        <end position="148"/>
    </location>
</feature>
<dbReference type="Pfam" id="PF00172">
    <property type="entry name" value="Zn_clus"/>
    <property type="match status" value="2"/>
</dbReference>
<dbReference type="GO" id="GO:0000981">
    <property type="term" value="F:DNA-binding transcription factor activity, RNA polymerase II-specific"/>
    <property type="evidence" value="ECO:0007669"/>
    <property type="project" value="InterPro"/>
</dbReference>
<evidence type="ECO:0000256" key="1">
    <source>
        <dbReference type="ARBA" id="ARBA00023242"/>
    </source>
</evidence>
<dbReference type="Proteomes" id="UP000799779">
    <property type="component" value="Unassembled WGS sequence"/>
</dbReference>
<evidence type="ECO:0000313" key="4">
    <source>
        <dbReference type="EMBL" id="KAF2000297.1"/>
    </source>
</evidence>
<sequence length="488" mass="52091">MQFVDWDGRAYENDTEDVVTGNPFVPLSKGKAKAAAKPKSSSSFRPSELTGSHTDTEVDTEEDPGKRTLSGRRLVPPLTIAPAKRLSKPNPALWSMGSMVGTPAIETSNTINPRRPKDGAVSPKPVSPNPPTTTTTTTTTAPTKSATPQSVPGPACLTCRQRKAGCSKDGPPCQRCAKDGYMCEYEDDRKASRTTRPAKTACLNCRRRKKGCSKDGPPCEQCVAKDLYFCAYDFEDTAATKRAPNARKDSADLTAASTGRRHSTTSAKASVSRKSSTTSPSSGPSIRGRAALEPSHLSLSLKRHSYDVPSSDTRAIVPPNTPAATPFASSSSGRRRVRKPSVAYDPASELDPRKLSDRIGKVKTTRGGLVRELPVEIVRSAKGKARGRSVSVARGKAAKIVKIVEKDGVDAATEKREGEENPTVKTQAPRKARPPTTPRPRKRTIPTPSEAGSPLTSKAKTTRATGTRDSPKGKARAKAAVSKGRPKI</sequence>
<dbReference type="GO" id="GO:0008270">
    <property type="term" value="F:zinc ion binding"/>
    <property type="evidence" value="ECO:0007669"/>
    <property type="project" value="InterPro"/>
</dbReference>
<dbReference type="CDD" id="cd00067">
    <property type="entry name" value="GAL4"/>
    <property type="match status" value="2"/>
</dbReference>
<dbReference type="EMBL" id="ML977590">
    <property type="protein sequence ID" value="KAF2000297.1"/>
    <property type="molecule type" value="Genomic_DNA"/>
</dbReference>
<protein>
    <recommendedName>
        <fullName evidence="3">Zn(2)-C6 fungal-type domain-containing protein</fullName>
    </recommendedName>
</protein>
<feature type="domain" description="Zn(2)-C6 fungal-type" evidence="3">
    <location>
        <begin position="155"/>
        <end position="185"/>
    </location>
</feature>